<evidence type="ECO:0000313" key="2">
    <source>
        <dbReference type="Proteomes" id="UP000398389"/>
    </source>
</evidence>
<dbReference type="EMBL" id="CABVLU010000001">
    <property type="protein sequence ID" value="VVT45081.1"/>
    <property type="molecule type" value="Genomic_DNA"/>
</dbReference>
<dbReference type="Proteomes" id="UP000398389">
    <property type="component" value="Unassembled WGS sequence"/>
</dbReference>
<organism evidence="1 2">
    <name type="scientific">Magnusiomyces paraingens</name>
    <dbReference type="NCBI Taxonomy" id="2606893"/>
    <lineage>
        <taxon>Eukaryota</taxon>
        <taxon>Fungi</taxon>
        <taxon>Dikarya</taxon>
        <taxon>Ascomycota</taxon>
        <taxon>Saccharomycotina</taxon>
        <taxon>Dipodascomycetes</taxon>
        <taxon>Dipodascales</taxon>
        <taxon>Dipodascaceae</taxon>
        <taxon>Magnusiomyces</taxon>
    </lineage>
</organism>
<dbReference type="GeneID" id="43579454"/>
<dbReference type="AlphaFoldDB" id="A0A5E8B8H5"/>
<evidence type="ECO:0000313" key="1">
    <source>
        <dbReference type="EMBL" id="VVT45081.1"/>
    </source>
</evidence>
<accession>A0A5E8B8H5</accession>
<protein>
    <submittedName>
        <fullName evidence="1">Uncharacterized protein</fullName>
    </submittedName>
</protein>
<proteinExistence type="predicted"/>
<sequence length="241" mass="27822">MINLLSSETPLIYSAIPNDSPDSFDRTIFLYFHLFSNDLMIAVHPENFEEFSKCIHQGNLMTSLIDTNLIASMVTGDFKSPSVFFTKSFFLDEDYIKNFTPRSIDNMNINNSPASLSHLAHVKTNNVESRAFYQNKCMPPFCHFSYDSQEIRPRCKNCKPIVLYDFVRKVKNQDVSDVYWNVQDLAVVDHCLMPKLDKLTTFMYHYIRNNVFARSCDGDLALQMPGKTVIEIYNKFSSPSI</sequence>
<keyword evidence="2" id="KW-1185">Reference proteome</keyword>
<name>A0A5E8B8H5_9ASCO</name>
<gene>
    <name evidence="1" type="ORF">SAPINGB_P000631</name>
</gene>
<dbReference type="RefSeq" id="XP_031851245.1">
    <property type="nucleotide sequence ID" value="XM_031995354.1"/>
</dbReference>
<reference evidence="1 2" key="1">
    <citation type="submission" date="2019-09" db="EMBL/GenBank/DDBJ databases">
        <authorList>
            <person name="Brejova B."/>
        </authorList>
    </citation>
    <scope>NUCLEOTIDE SEQUENCE [LARGE SCALE GENOMIC DNA]</scope>
</reference>